<dbReference type="InterPro" id="IPR011006">
    <property type="entry name" value="CheY-like_superfamily"/>
</dbReference>
<gene>
    <name evidence="3" type="ORF">COJ15_26790</name>
</gene>
<comment type="caution">
    <text evidence="1">Lacks conserved residue(s) required for the propagation of feature annotation.</text>
</comment>
<dbReference type="PROSITE" id="PS50110">
    <property type="entry name" value="RESPONSE_REGULATORY"/>
    <property type="match status" value="1"/>
</dbReference>
<dbReference type="PANTHER" id="PTHR13696">
    <property type="entry name" value="P-LOOP CONTAINING NUCLEOSIDE TRIPHOSPHATE HYDROLASE"/>
    <property type="match status" value="1"/>
</dbReference>
<dbReference type="InterPro" id="IPR027417">
    <property type="entry name" value="P-loop_NTPase"/>
</dbReference>
<organism evidence="3 4">
    <name type="scientific">Bacillus thuringiensis</name>
    <dbReference type="NCBI Taxonomy" id="1428"/>
    <lineage>
        <taxon>Bacteria</taxon>
        <taxon>Bacillati</taxon>
        <taxon>Bacillota</taxon>
        <taxon>Bacilli</taxon>
        <taxon>Bacillales</taxon>
        <taxon>Bacillaceae</taxon>
        <taxon>Bacillus</taxon>
        <taxon>Bacillus cereus group</taxon>
    </lineage>
</organism>
<evidence type="ECO:0000256" key="1">
    <source>
        <dbReference type="PROSITE-ProRule" id="PRU00169"/>
    </source>
</evidence>
<dbReference type="RefSeq" id="WP_098517206.1">
    <property type="nucleotide sequence ID" value="NZ_NUVX01000054.1"/>
</dbReference>
<evidence type="ECO:0000259" key="2">
    <source>
        <dbReference type="PROSITE" id="PS50110"/>
    </source>
</evidence>
<dbReference type="SUPFAM" id="SSF52172">
    <property type="entry name" value="CheY-like"/>
    <property type="match status" value="1"/>
</dbReference>
<evidence type="ECO:0000313" key="3">
    <source>
        <dbReference type="EMBL" id="PFJ33981.1"/>
    </source>
</evidence>
<comment type="caution">
    <text evidence="3">The sequence shown here is derived from an EMBL/GenBank/DDBJ whole genome shotgun (WGS) entry which is preliminary data.</text>
</comment>
<dbReference type="SMART" id="SM00382">
    <property type="entry name" value="AAA"/>
    <property type="match status" value="1"/>
</dbReference>
<dbReference type="PANTHER" id="PTHR13696:SF52">
    <property type="entry name" value="PARA FAMILY PROTEIN CT_582"/>
    <property type="match status" value="1"/>
</dbReference>
<dbReference type="Pfam" id="PF00072">
    <property type="entry name" value="Response_reg"/>
    <property type="match status" value="1"/>
</dbReference>
<name>A0A9X6ZQU3_BACTU</name>
<proteinExistence type="predicted"/>
<dbReference type="Proteomes" id="UP000224003">
    <property type="component" value="Unassembled WGS sequence"/>
</dbReference>
<accession>A0A9X6ZQU3</accession>
<dbReference type="Pfam" id="PF13614">
    <property type="entry name" value="AAA_31"/>
    <property type="match status" value="1"/>
</dbReference>
<dbReference type="InterPro" id="IPR050678">
    <property type="entry name" value="DNA_Partitioning_ATPase"/>
</dbReference>
<dbReference type="InterPro" id="IPR025669">
    <property type="entry name" value="AAA_dom"/>
</dbReference>
<protein>
    <recommendedName>
        <fullName evidence="2">Response regulatory domain-containing protein</fullName>
    </recommendedName>
</protein>
<reference evidence="3 4" key="1">
    <citation type="submission" date="2017-09" db="EMBL/GenBank/DDBJ databases">
        <title>Large-scale bioinformatics analysis of Bacillus genomes uncovers conserved roles of natural products in bacterial physiology.</title>
        <authorList>
            <consortium name="Agbiome Team Llc"/>
            <person name="Bleich R.M."/>
            <person name="Grubbs K.J."/>
            <person name="Santa Maria K.C."/>
            <person name="Allen S.E."/>
            <person name="Farag S."/>
            <person name="Shank E.A."/>
            <person name="Bowers A."/>
        </authorList>
    </citation>
    <scope>NUCLEOTIDE SEQUENCE [LARGE SCALE GENOMIC DNA]</scope>
    <source>
        <strain evidence="3 4">AFS085496</strain>
    </source>
</reference>
<sequence>MPKKFINLYIVDNSEQFTGKLEEIFFERRHLGINVIGSAIKNRACVEDIKNTRQADVFLISAFLPDKMGIELVTYLKKNVNPNAKFIITVTSNTRNLVEQALSAGADAFLQKPFNPTKVVELIYELCGKEFVEEEEEIEENHYQDYQGKYEEEEENEFVVEDDEEEDEDVEDIFKQKSNFHVDYNEEEDDEDDDAEDIFKQKNDFMDTPKPKPRIQKDVTQMFSGPNAGNSLFGGVADSNKPNKVVTFTAPKSSGKTTTLVNVAASIKRNSEYDPKIVIVDLSLVYPSVQFALHHEDLQLAKKTIYDLMDDIYELDKELLRKATIVHEPTGIHIIDTPFQSIRDFTRVTKDKIKQLILFLREEYDLVLIDTSGNIRDYTTTIPMSMSDINIILFQSDFTSLVQTRKFVEMVQLLEESVDRRILDKTMLVLNRYDEGSSLSVDKARSTILDVEGLELNIPLHIPEEPEMTKYTNKGAFIVDKNGATGEKIKELAAMIYPFYAGGDSSRREAKKESNSLFGSFMNKFKK</sequence>
<dbReference type="AlphaFoldDB" id="A0A9X6ZQU3"/>
<dbReference type="InterPro" id="IPR003593">
    <property type="entry name" value="AAA+_ATPase"/>
</dbReference>
<dbReference type="InterPro" id="IPR001789">
    <property type="entry name" value="Sig_transdc_resp-reg_receiver"/>
</dbReference>
<feature type="domain" description="Response regulatory" evidence="2">
    <location>
        <begin position="7"/>
        <end position="127"/>
    </location>
</feature>
<dbReference type="Gene3D" id="3.40.50.300">
    <property type="entry name" value="P-loop containing nucleotide triphosphate hydrolases"/>
    <property type="match status" value="1"/>
</dbReference>
<dbReference type="Gene3D" id="3.40.50.2300">
    <property type="match status" value="1"/>
</dbReference>
<evidence type="ECO:0000313" key="4">
    <source>
        <dbReference type="Proteomes" id="UP000224003"/>
    </source>
</evidence>
<dbReference type="GO" id="GO:0000160">
    <property type="term" value="P:phosphorelay signal transduction system"/>
    <property type="evidence" value="ECO:0007669"/>
    <property type="project" value="InterPro"/>
</dbReference>
<dbReference type="SUPFAM" id="SSF52540">
    <property type="entry name" value="P-loop containing nucleoside triphosphate hydrolases"/>
    <property type="match status" value="1"/>
</dbReference>
<dbReference type="EMBL" id="NUVX01000054">
    <property type="protein sequence ID" value="PFJ33981.1"/>
    <property type="molecule type" value="Genomic_DNA"/>
</dbReference>
<dbReference type="SMART" id="SM00448">
    <property type="entry name" value="REC"/>
    <property type="match status" value="1"/>
</dbReference>